<dbReference type="Pfam" id="PF16363">
    <property type="entry name" value="GDP_Man_Dehyd"/>
    <property type="match status" value="1"/>
</dbReference>
<dbReference type="InterPro" id="IPR036291">
    <property type="entry name" value="NAD(P)-bd_dom_sf"/>
</dbReference>
<proteinExistence type="predicted"/>
<protein>
    <submittedName>
        <fullName evidence="2">CDP-glucose 4,6-dehydratase</fullName>
        <ecNumber evidence="2">4.2.1.45</ecNumber>
    </submittedName>
</protein>
<evidence type="ECO:0000313" key="2">
    <source>
        <dbReference type="EMBL" id="MDN3921590.1"/>
    </source>
</evidence>
<reference evidence="2 3" key="1">
    <citation type="submission" date="2023-06" db="EMBL/GenBank/DDBJ databases">
        <title>Pelomonas sp. PFR6 16S ribosomal RNA gene Genome sequencing and assembly.</title>
        <authorList>
            <person name="Woo H."/>
        </authorList>
    </citation>
    <scope>NUCLEOTIDE SEQUENCE [LARGE SCALE GENOMIC DNA]</scope>
    <source>
        <strain evidence="2 3">PFR6</strain>
    </source>
</reference>
<dbReference type="EC" id="4.2.1.45" evidence="2"/>
<dbReference type="RefSeq" id="WP_290359910.1">
    <property type="nucleotide sequence ID" value="NZ_JAUHHC010000004.1"/>
</dbReference>
<evidence type="ECO:0000259" key="1">
    <source>
        <dbReference type="Pfam" id="PF16363"/>
    </source>
</evidence>
<dbReference type="NCBIfam" id="TIGR02622">
    <property type="entry name" value="CDP_4_6_dhtase"/>
    <property type="match status" value="1"/>
</dbReference>
<dbReference type="Gene3D" id="3.90.25.10">
    <property type="entry name" value="UDP-galactose 4-epimerase, domain 1"/>
    <property type="match status" value="1"/>
</dbReference>
<dbReference type="SUPFAM" id="SSF51735">
    <property type="entry name" value="NAD(P)-binding Rossmann-fold domains"/>
    <property type="match status" value="1"/>
</dbReference>
<gene>
    <name evidence="2" type="primary">rfbG</name>
    <name evidence="2" type="ORF">QWJ38_14950</name>
</gene>
<dbReference type="InterPro" id="IPR013445">
    <property type="entry name" value="CDP_4_6_deHydtase"/>
</dbReference>
<dbReference type="Gene3D" id="3.40.50.720">
    <property type="entry name" value="NAD(P)-binding Rossmann-like Domain"/>
    <property type="match status" value="1"/>
</dbReference>
<sequence length="383" mass="41609">MGIRPGAMEGLGLMDGAAAAFGGCYHGRRVLVTGHTGFKGSWLAMWLHALGAQVQGLALPADTEPNHAALLGLGGLLADEALVDLRDAAAVRQALQRFEPEIVFHLAAQPLVRRSYREPEPTFATNVMGLVHLLEAVRATPSVRAVLNATTDKCYLNRHTSRGYREDDALGGHDPYSASKACAEIVSASYRASFLAGDDGRGHAVALATARAGNVIGGGDWSEDRLLPDLMRAAQSGRETVLRHPQATRPWQHVLEPLSGYLLLGQRLLADPLAASEAWNFGPDEAGHLSVGAIVERCAQLWPAVRHRIDAGPQPHEAALLHLDCGKARERLGWRPVWDADTMLARTVQWYRLQHERGRLASRDDLQRYLQDARAQGLAWAQG</sequence>
<dbReference type="Proteomes" id="UP001228044">
    <property type="component" value="Unassembled WGS sequence"/>
</dbReference>
<dbReference type="CDD" id="cd05252">
    <property type="entry name" value="CDP_GD_SDR_e"/>
    <property type="match status" value="1"/>
</dbReference>
<dbReference type="InterPro" id="IPR016040">
    <property type="entry name" value="NAD(P)-bd_dom"/>
</dbReference>
<dbReference type="PANTHER" id="PTHR43000">
    <property type="entry name" value="DTDP-D-GLUCOSE 4,6-DEHYDRATASE-RELATED"/>
    <property type="match status" value="1"/>
</dbReference>
<keyword evidence="2" id="KW-0456">Lyase</keyword>
<keyword evidence="3" id="KW-1185">Reference proteome</keyword>
<name>A0ABT8DTG0_9BURK</name>
<feature type="domain" description="NAD(P)-binding" evidence="1">
    <location>
        <begin position="31"/>
        <end position="346"/>
    </location>
</feature>
<dbReference type="EMBL" id="JAUHHC010000004">
    <property type="protein sequence ID" value="MDN3921590.1"/>
    <property type="molecule type" value="Genomic_DNA"/>
</dbReference>
<dbReference type="GO" id="GO:0047733">
    <property type="term" value="F:CDP-glucose 4,6-dehydratase activity"/>
    <property type="evidence" value="ECO:0007669"/>
    <property type="project" value="UniProtKB-EC"/>
</dbReference>
<accession>A0ABT8DTG0</accession>
<organism evidence="2 3">
    <name type="scientific">Roseateles violae</name>
    <dbReference type="NCBI Taxonomy" id="3058042"/>
    <lineage>
        <taxon>Bacteria</taxon>
        <taxon>Pseudomonadati</taxon>
        <taxon>Pseudomonadota</taxon>
        <taxon>Betaproteobacteria</taxon>
        <taxon>Burkholderiales</taxon>
        <taxon>Sphaerotilaceae</taxon>
        <taxon>Roseateles</taxon>
    </lineage>
</organism>
<evidence type="ECO:0000313" key="3">
    <source>
        <dbReference type="Proteomes" id="UP001228044"/>
    </source>
</evidence>
<comment type="caution">
    <text evidence="2">The sequence shown here is derived from an EMBL/GenBank/DDBJ whole genome shotgun (WGS) entry which is preliminary data.</text>
</comment>